<organism evidence="3">
    <name type="scientific">freshwater metagenome</name>
    <dbReference type="NCBI Taxonomy" id="449393"/>
    <lineage>
        <taxon>unclassified sequences</taxon>
        <taxon>metagenomes</taxon>
        <taxon>ecological metagenomes</taxon>
    </lineage>
</organism>
<evidence type="ECO:0000256" key="1">
    <source>
        <dbReference type="SAM" id="MobiDB-lite"/>
    </source>
</evidence>
<accession>A0A6J6R8A5</accession>
<feature type="transmembrane region" description="Helical" evidence="2">
    <location>
        <begin position="92"/>
        <end position="110"/>
    </location>
</feature>
<keyword evidence="2" id="KW-0812">Transmembrane</keyword>
<feature type="transmembrane region" description="Helical" evidence="2">
    <location>
        <begin position="6"/>
        <end position="22"/>
    </location>
</feature>
<gene>
    <name evidence="3" type="ORF">UFOPK2683_00362</name>
</gene>
<feature type="transmembrane region" description="Helical" evidence="2">
    <location>
        <begin position="116"/>
        <end position="136"/>
    </location>
</feature>
<sequence>MAVVVVLVLLALWAAVLVPPIMRARGRGEQSMGGTSGIVADLKATVFEGRRRSLAPSSLPTLMGPVGPPRSEIPEGPLPTNMSPQQKRRRDIFLGLLGAVSVTFVLAILASSTAFWLIQLLVDILLGAYVVLLLRFKAERTARMHSAAPASSSHEAAANALPSNVRTMNRSHSPQSAPITRGSTVIAFPRVAAAR</sequence>
<keyword evidence="2" id="KW-1133">Transmembrane helix</keyword>
<reference evidence="3" key="1">
    <citation type="submission" date="2020-05" db="EMBL/GenBank/DDBJ databases">
        <authorList>
            <person name="Chiriac C."/>
            <person name="Salcher M."/>
            <person name="Ghai R."/>
            <person name="Kavagutti S V."/>
        </authorList>
    </citation>
    <scope>NUCLEOTIDE SEQUENCE</scope>
</reference>
<name>A0A6J6R8A5_9ZZZZ</name>
<dbReference type="EMBL" id="CAEZYK010000012">
    <property type="protein sequence ID" value="CAB4717385.1"/>
    <property type="molecule type" value="Genomic_DNA"/>
</dbReference>
<feature type="region of interest" description="Disordered" evidence="1">
    <location>
        <begin position="58"/>
        <end position="84"/>
    </location>
</feature>
<proteinExistence type="predicted"/>
<keyword evidence="2" id="KW-0472">Membrane</keyword>
<evidence type="ECO:0000256" key="2">
    <source>
        <dbReference type="SAM" id="Phobius"/>
    </source>
</evidence>
<dbReference type="AlphaFoldDB" id="A0A6J6R8A5"/>
<protein>
    <submittedName>
        <fullName evidence="3">Unannotated protein</fullName>
    </submittedName>
</protein>
<evidence type="ECO:0000313" key="3">
    <source>
        <dbReference type="EMBL" id="CAB4717385.1"/>
    </source>
</evidence>